<feature type="transmembrane region" description="Helical" evidence="6">
    <location>
        <begin position="55"/>
        <end position="76"/>
    </location>
</feature>
<evidence type="ECO:0000256" key="1">
    <source>
        <dbReference type="ARBA" id="ARBA00004477"/>
    </source>
</evidence>
<keyword evidence="2 6" id="KW-0812">Transmembrane</keyword>
<dbReference type="EMBL" id="KV722369">
    <property type="protein sequence ID" value="OCH92423.1"/>
    <property type="molecule type" value="Genomic_DNA"/>
</dbReference>
<feature type="non-terminal residue" evidence="7">
    <location>
        <position position="1"/>
    </location>
</feature>
<evidence type="ECO:0000256" key="3">
    <source>
        <dbReference type="ARBA" id="ARBA00022824"/>
    </source>
</evidence>
<protein>
    <submittedName>
        <fullName evidence="7">Uncharacterized protein</fullName>
    </submittedName>
</protein>
<gene>
    <name evidence="7" type="ORF">OBBRIDRAFT_698293</name>
</gene>
<reference evidence="7 8" key="1">
    <citation type="submission" date="2016-07" db="EMBL/GenBank/DDBJ databases">
        <title>Draft genome of the white-rot fungus Obba rivulosa 3A-2.</title>
        <authorList>
            <consortium name="DOE Joint Genome Institute"/>
            <person name="Miettinen O."/>
            <person name="Riley R."/>
            <person name="Acob R."/>
            <person name="Barry K."/>
            <person name="Cullen D."/>
            <person name="De Vries R."/>
            <person name="Hainaut M."/>
            <person name="Hatakka A."/>
            <person name="Henrissat B."/>
            <person name="Hilden K."/>
            <person name="Kuo R."/>
            <person name="Labutti K."/>
            <person name="Lipzen A."/>
            <person name="Makela M.R."/>
            <person name="Sandor L."/>
            <person name="Spatafora J.W."/>
            <person name="Grigoriev I.V."/>
            <person name="Hibbett D.S."/>
        </authorList>
    </citation>
    <scope>NUCLEOTIDE SEQUENCE [LARGE SCALE GENOMIC DNA]</scope>
    <source>
        <strain evidence="7 8">3A-2</strain>
    </source>
</reference>
<name>A0A8E2AY22_9APHY</name>
<dbReference type="GO" id="GO:0005789">
    <property type="term" value="C:endoplasmic reticulum membrane"/>
    <property type="evidence" value="ECO:0007669"/>
    <property type="project" value="UniProtKB-SubCell"/>
</dbReference>
<feature type="non-terminal residue" evidence="7">
    <location>
        <position position="95"/>
    </location>
</feature>
<evidence type="ECO:0000313" key="7">
    <source>
        <dbReference type="EMBL" id="OCH92423.1"/>
    </source>
</evidence>
<dbReference type="Proteomes" id="UP000250043">
    <property type="component" value="Unassembled WGS sequence"/>
</dbReference>
<dbReference type="OrthoDB" id="202672at2759"/>
<keyword evidence="3" id="KW-0256">Endoplasmic reticulum</keyword>
<dbReference type="AlphaFoldDB" id="A0A8E2AY22"/>
<dbReference type="Pfam" id="PF11779">
    <property type="entry name" value="SPT_ssu-like"/>
    <property type="match status" value="1"/>
</dbReference>
<accession>A0A8E2AY22</accession>
<keyword evidence="4 6" id="KW-1133">Transmembrane helix</keyword>
<keyword evidence="8" id="KW-1185">Reference proteome</keyword>
<evidence type="ECO:0000256" key="4">
    <source>
        <dbReference type="ARBA" id="ARBA00022989"/>
    </source>
</evidence>
<organism evidence="7 8">
    <name type="scientific">Obba rivulosa</name>
    <dbReference type="NCBI Taxonomy" id="1052685"/>
    <lineage>
        <taxon>Eukaryota</taxon>
        <taxon>Fungi</taxon>
        <taxon>Dikarya</taxon>
        <taxon>Basidiomycota</taxon>
        <taxon>Agaricomycotina</taxon>
        <taxon>Agaricomycetes</taxon>
        <taxon>Polyporales</taxon>
        <taxon>Gelatoporiaceae</taxon>
        <taxon>Obba</taxon>
    </lineage>
</organism>
<evidence type="ECO:0000256" key="2">
    <source>
        <dbReference type="ARBA" id="ARBA00022692"/>
    </source>
</evidence>
<sequence>SPHEYSRTPSTVDVVFGLGLSYHPPRNALARALWRRRVWFETTFALSMLQPWEKVLVMTILYATILLLCTGVALYLPQHLDFLRARAAYYFLGRE</sequence>
<keyword evidence="5 6" id="KW-0472">Membrane</keyword>
<evidence type="ECO:0000256" key="6">
    <source>
        <dbReference type="SAM" id="Phobius"/>
    </source>
</evidence>
<dbReference type="InterPro" id="IPR024512">
    <property type="entry name" value="Ser_palmitoyltrfase_ssu-like"/>
</dbReference>
<evidence type="ECO:0000256" key="5">
    <source>
        <dbReference type="ARBA" id="ARBA00023136"/>
    </source>
</evidence>
<evidence type="ECO:0000313" key="8">
    <source>
        <dbReference type="Proteomes" id="UP000250043"/>
    </source>
</evidence>
<proteinExistence type="predicted"/>
<comment type="subcellular location">
    <subcellularLocation>
        <location evidence="1">Endoplasmic reticulum membrane</location>
        <topology evidence="1">Multi-pass membrane protein</topology>
    </subcellularLocation>
</comment>